<feature type="domain" description="TMEM131L fourth Ig-like" evidence="5">
    <location>
        <begin position="1040"/>
        <end position="1175"/>
    </location>
</feature>
<name>A0A7R9HLZ3_9NEOP</name>
<keyword evidence="3" id="KW-0472">Membrane</keyword>
<proteinExistence type="predicted"/>
<dbReference type="InterPro" id="IPR055437">
    <property type="entry name" value="TMEM131L_Ig_5"/>
</dbReference>
<dbReference type="InterPro" id="IPR055436">
    <property type="entry name" value="Ig_TMEM131L_4"/>
</dbReference>
<keyword evidence="3" id="KW-0812">Transmembrane</keyword>
<feature type="region of interest" description="Disordered" evidence="2">
    <location>
        <begin position="91"/>
        <end position="112"/>
    </location>
</feature>
<feature type="region of interest" description="Disordered" evidence="2">
    <location>
        <begin position="1455"/>
        <end position="1478"/>
    </location>
</feature>
<dbReference type="GO" id="GO:0016020">
    <property type="term" value="C:membrane"/>
    <property type="evidence" value="ECO:0007669"/>
    <property type="project" value="TreeGrafter"/>
</dbReference>
<gene>
    <name evidence="7" type="ORF">TMSB3V08_LOCUS4636</name>
</gene>
<reference evidence="7" key="1">
    <citation type="submission" date="2020-11" db="EMBL/GenBank/DDBJ databases">
        <authorList>
            <person name="Tran Van P."/>
        </authorList>
    </citation>
    <scope>NUCLEOTIDE SEQUENCE</scope>
</reference>
<evidence type="ECO:0000256" key="3">
    <source>
        <dbReference type="SAM" id="Phobius"/>
    </source>
</evidence>
<dbReference type="EMBL" id="OB793555">
    <property type="protein sequence ID" value="CAD7427807.1"/>
    <property type="molecule type" value="Genomic_DNA"/>
</dbReference>
<evidence type="ECO:0000259" key="4">
    <source>
        <dbReference type="Pfam" id="PF24495"/>
    </source>
</evidence>
<dbReference type="InterPro" id="IPR056311">
    <property type="entry name" value="TMEM131_Ig_2"/>
</dbReference>
<sequence>MEETDSSSSEDNLPLAQYSQPIVKEHSCLELSDQEQSEQQIKKVVEPIAHKEEDLRGVENVSKVEGIAQQTTSANDLNVILMQLVQQMRESSEKSEMLNQQMKESSEKLSQKIDENSQKIDERFDKTSQELQKTSQELRENNQKLNIKFDEKFKDVNEQFNRLEQELQSKFQEVQNDFDTKLQKVQQQTKSDQMQVRDELQTLREDCSKSEKQTNEQIKELKNAKENLKFRQDSLNSKVKTTQESCEKNKNEILEQVQNLKERFATVEKEQQIYSDNLKFQNDLFDGHTVPDVYIKEIVDHQLDKFKDNLTETVDKTSQTVKQMRQQLEQAKSKYDESSWKIHQLKVKNSSLILIAPNKVSSVVDPIYIKIIQPNGNTTFSVVFLGQEVGHMQSHLFIHTSEGSFKYKVKGSSVFSPYRLRPMVGIHIPLNSTFSPLLSIYNPHSTAIQFIEVYSSGVDFHLKLPNSETDGPLSLWEIPPYHSKPIVKIHFLASSHRNHSAYIRFRQRDSDEVLVMPLQLEVSSQPGLYAEEDMVDFGLGGSLDPPTQYSLRVFNSGRKTIKIENIVIVPASKAVTVKFEPVKVPPYLKTSLEVALITLDWQSAFETKLLGGKILIKGKQGSTKLMVPFMVQVLEGGLNYNTSITQFCSEMSWDVPRPFVVTNMFTLPIAIINVMLHPDAEPYFLVENLTAIVLAPQQSATLFLISTRRTAQQSQLKLETNLWLHTNISKVVVPLLSYNGRLTLNLPHGMNSTLELGTVASGGKKETYFSVTNNNPIYLELKKWETNLKWASVQLLGVMEANQSGVLYEHSLFGIVNTTLLYPGHSAVFKLLFLAPNKEILMAGEVFIHSKFEKMVISTRLAVAHGGLEILPESIDLGNCFPGKHCRQALKVRSLFDHPMMVSEVISLNSDCCMNFLSKGNDTDIRPQTTTLIGTLWYNLEQGCYPHCYLGIIDNTTDSNQWLESLTLPYNTPYVDSLLFCSRYKNYLNAVAGISYRNVTMRLDTTGVRNHIFQVKVNLTWPKLFVGSDVHVGLKNVSTITFPLTQLGNTTYHPFILNNPSKRSVLVQLVMDWDYPQANHLVDNLPEGFNNWQVTGDRSKNWTGLFFWAGWSIKFAEDLQVVNHPESVTIVLQPGQTVHGRLGFFPTHLGPEEAIIYIRNNLTILEIVRVIGHAAAPLFKFGNRRPGSDTAMLFELTEKHLKDCEREKNRLFPAPNLTVKRSFTARNAGELPIYINSFSINGLPCEGFGFKILNCNAFLLPPNTTRKIDVAFTPDFTLSKIQRTLSIVTSLGMEVNYTLETTLPPVYLASCSSVLNRPTWEPILYYSAISFMIFLLLCVIAAAYFESDRILKFAINAMSKERPISTLDFSKFGTPYSSKGCELQTERLTSEEGGEEFWGDKNPSLVTNYMARKPNTSPRKAKQVDYKDNYEGDCDDDDYERDVMKRKDLNCRWKSSYNSTSSKPEHEATLSKTCHSPNPESHIATSLELPYKLKSAKNFSRDRKEKNVLKRRPNLRHEGRGDGLYMSHNQRDDPIAKFIRDYFVNGTEEGGKTFPARYGTGIYEYIYRKRIRIILEMLFFEAYRISKEVSQKVHVQIVGFGLGVWSGSRHQNELFYKEVRECLLDAYGKYGAGAGAVAVLELLWMDGVMEHFEDRQKILADTGIRVISTRRAPYEIFGEGEYYLVTTYPWDGNSWPGNEFWNGRFASTGDSAAASSTLISQLHNAVINPQVVENICIICEGMNREWVESTNGVRCEEKEEGTPERAGAGTCGKADLGAKHKQNWKLWGFGYGKKKKEKGMDHNTNSRGSQTAEVNMEMEGQLKGERDVPSQAYGTLEETMRLSRLEEERVLHMALRHVVRLGHEKGDSITFPSPESLDRIQLRSMNLPTDVDSLRGLIDKVFKRREETFDMENTYRQFVTAHGRKTFNPSVAWPACYAHTYYP</sequence>
<keyword evidence="3" id="KW-1133">Transmembrane helix</keyword>
<evidence type="ECO:0000256" key="1">
    <source>
        <dbReference type="SAM" id="Coils"/>
    </source>
</evidence>
<protein>
    <submittedName>
        <fullName evidence="7">Uncharacterized protein</fullName>
    </submittedName>
</protein>
<dbReference type="PANTHER" id="PTHR22050:SF0">
    <property type="entry name" value="TRANSMEMBRANE PROTEIN 131 HOMOLOG"/>
    <property type="match status" value="1"/>
</dbReference>
<dbReference type="InterPro" id="IPR039877">
    <property type="entry name" value="TMEM131-like"/>
</dbReference>
<accession>A0A7R9HLZ3</accession>
<evidence type="ECO:0000313" key="7">
    <source>
        <dbReference type="EMBL" id="CAD7427807.1"/>
    </source>
</evidence>
<dbReference type="InterPro" id="IPR032063">
    <property type="entry name" value="MavL-like"/>
</dbReference>
<feature type="domain" description="TMEM131L fifth Ig-like" evidence="6">
    <location>
        <begin position="1227"/>
        <end position="1292"/>
    </location>
</feature>
<dbReference type="Pfam" id="PF24495">
    <property type="entry name" value="Ig_TMEM131_2"/>
    <property type="match status" value="1"/>
</dbReference>
<dbReference type="Pfam" id="PF24501">
    <property type="entry name" value="Ig_TMEM131L_5"/>
    <property type="match status" value="1"/>
</dbReference>
<organism evidence="7">
    <name type="scientific">Timema monikensis</name>
    <dbReference type="NCBI Taxonomy" id="170555"/>
    <lineage>
        <taxon>Eukaryota</taxon>
        <taxon>Metazoa</taxon>
        <taxon>Ecdysozoa</taxon>
        <taxon>Arthropoda</taxon>
        <taxon>Hexapoda</taxon>
        <taxon>Insecta</taxon>
        <taxon>Pterygota</taxon>
        <taxon>Neoptera</taxon>
        <taxon>Polyneoptera</taxon>
        <taxon>Phasmatodea</taxon>
        <taxon>Timematodea</taxon>
        <taxon>Timematoidea</taxon>
        <taxon>Timematidae</taxon>
        <taxon>Timema</taxon>
    </lineage>
</organism>
<feature type="transmembrane region" description="Helical" evidence="3">
    <location>
        <begin position="1323"/>
        <end position="1345"/>
    </location>
</feature>
<dbReference type="Pfam" id="PF16062">
    <property type="entry name" value="MavL-like"/>
    <property type="match status" value="1"/>
</dbReference>
<evidence type="ECO:0000259" key="6">
    <source>
        <dbReference type="Pfam" id="PF24501"/>
    </source>
</evidence>
<dbReference type="Pfam" id="PF24499">
    <property type="entry name" value="Ig_TMEM131L_4"/>
    <property type="match status" value="1"/>
</dbReference>
<evidence type="ECO:0000259" key="5">
    <source>
        <dbReference type="Pfam" id="PF24499"/>
    </source>
</evidence>
<dbReference type="PANTHER" id="PTHR22050">
    <property type="entry name" value="RW1 PROTEIN HOMOLOG"/>
    <property type="match status" value="1"/>
</dbReference>
<feature type="domain" description="TMEM131 second Ig-like" evidence="4">
    <location>
        <begin position="417"/>
        <end position="505"/>
    </location>
</feature>
<evidence type="ECO:0000256" key="2">
    <source>
        <dbReference type="SAM" id="MobiDB-lite"/>
    </source>
</evidence>
<feature type="coiled-coil region" evidence="1">
    <location>
        <begin position="307"/>
        <end position="341"/>
    </location>
</feature>
<keyword evidence="1" id="KW-0175">Coiled coil</keyword>